<protein>
    <submittedName>
        <fullName evidence="2">Uncharacterized protein</fullName>
    </submittedName>
</protein>
<accession>A0A5Q6S3P5</accession>
<name>A0A5Q6S3P5_9ACTN</name>
<evidence type="ECO:0000313" key="2">
    <source>
        <dbReference type="EMBL" id="KAA1424809.1"/>
    </source>
</evidence>
<feature type="transmembrane region" description="Helical" evidence="1">
    <location>
        <begin position="7"/>
        <end position="28"/>
    </location>
</feature>
<feature type="transmembrane region" description="Helical" evidence="1">
    <location>
        <begin position="96"/>
        <end position="114"/>
    </location>
</feature>
<feature type="transmembrane region" description="Helical" evidence="1">
    <location>
        <begin position="56"/>
        <end position="75"/>
    </location>
</feature>
<sequence length="115" mass="12760">MSTARWWGGWLATVAVGFVVLPAAIGFWPWLSEARPPGCEAPDWCLSSREKGFLAAYLWLWVVPFALAATFLLLLSVRWATLRSSNPPPPISRILGVLRVAVLLVPAAWVFIWVT</sequence>
<comment type="caution">
    <text evidence="2">The sequence shown here is derived from an EMBL/GenBank/DDBJ whole genome shotgun (WGS) entry which is preliminary data.</text>
</comment>
<proteinExistence type="predicted"/>
<evidence type="ECO:0000313" key="3">
    <source>
        <dbReference type="Proteomes" id="UP000307768"/>
    </source>
</evidence>
<dbReference type="EMBL" id="VDFQ02000001">
    <property type="protein sequence ID" value="KAA1424809.1"/>
    <property type="molecule type" value="Genomic_DNA"/>
</dbReference>
<reference evidence="2 3" key="1">
    <citation type="submission" date="2019-09" db="EMBL/GenBank/DDBJ databases">
        <title>Mumia zhuanghuii sp. nov. isolated from the intestinal contents of plateau pika (Ochotona curzoniae) in the Qinghai-Tibet plateau of China.</title>
        <authorList>
            <person name="Tian Z."/>
        </authorList>
    </citation>
    <scope>NUCLEOTIDE SEQUENCE [LARGE SCALE GENOMIC DNA]</scope>
    <source>
        <strain evidence="3">350</strain>
    </source>
</reference>
<keyword evidence="1" id="KW-1133">Transmembrane helix</keyword>
<dbReference type="AlphaFoldDB" id="A0A5Q6S3P5"/>
<keyword evidence="1" id="KW-0812">Transmembrane</keyword>
<dbReference type="RefSeq" id="WP_149767953.1">
    <property type="nucleotide sequence ID" value="NZ_VDFQ02000001.1"/>
</dbReference>
<gene>
    <name evidence="2" type="ORF">FE697_002520</name>
</gene>
<organism evidence="2 3">
    <name type="scientific">Mumia zhuanghuii</name>
    <dbReference type="NCBI Taxonomy" id="2585211"/>
    <lineage>
        <taxon>Bacteria</taxon>
        <taxon>Bacillati</taxon>
        <taxon>Actinomycetota</taxon>
        <taxon>Actinomycetes</taxon>
        <taxon>Propionibacteriales</taxon>
        <taxon>Nocardioidaceae</taxon>
        <taxon>Mumia</taxon>
    </lineage>
</organism>
<keyword evidence="1" id="KW-0472">Membrane</keyword>
<dbReference type="Proteomes" id="UP000307768">
    <property type="component" value="Unassembled WGS sequence"/>
</dbReference>
<evidence type="ECO:0000256" key="1">
    <source>
        <dbReference type="SAM" id="Phobius"/>
    </source>
</evidence>